<dbReference type="SMART" id="SM00530">
    <property type="entry name" value="HTH_XRE"/>
    <property type="match status" value="1"/>
</dbReference>
<keyword evidence="4" id="KW-1185">Reference proteome</keyword>
<sequence>MAGRFGVLLRQLRQAARLTQERLAERSGVSVRSIRRFELGQGGEPRMATARLLADALCPSPAERHELLAAALTGAESGGQGPVGSTPRQLPAQAGTFVGRRAELASVDKVFGALGSGGLAVVSAIGGGGVGKTWLALRWAYANVPRFPDGQLFVDLRGFTPHGDPMTAQEAVRVLLGSFDLEPAAIPPDLASQTALYRSLTAGKRMVIVLDNARDTAQVAPLLPGGSSCAVLVTSRDRLTGLVAAHGAKPVPLDVLGPADARQLLASRLGHERLAAEPDAAAELLSCCAGLPLALAVVSARAAVRPSFPLEALAAELRHASDRLDTLDADDTAASVRASLSWTHGALTADQATVFALLGLAPGPDIGLPAAAGLAGLPEDETAEVLRALEQVSLVHHHLPGRYRMHDLVKLHAEAIARRDLPERTRDAALRRLVEHYLHSAGGSGQLLDPHRQPVRLAPPAPGCRPRPPADRAATIRWFDAEHPNLLAAQRLAAENGWHREVWQLAWALSPSLHRRGHNYDSLAVWSAAAASADRFADPVAQSLARRFLGWTCALLDRPDDALDHLRHAVALAGASGDPLSQGHALRFLAAVCDQHGDHRQALAHERAALVFFDALEMPAWQGDVLNMMGWSAALLGELDEARAHCEAALALLRRHHHPVSESNTLDSLGYIAHRRGDHAMAVDYYRQALALCRDHGHAFFEAEALEGLGHPYLALGNGEQARAVWRQALALYQTQHRTDRADRVHRQLAALDDDSAPH</sequence>
<dbReference type="InterPro" id="IPR010982">
    <property type="entry name" value="Lambda_DNA-bd_dom_sf"/>
</dbReference>
<dbReference type="PANTHER" id="PTHR47691:SF3">
    <property type="entry name" value="HTH-TYPE TRANSCRIPTIONAL REGULATOR RV0890C-RELATED"/>
    <property type="match status" value="1"/>
</dbReference>
<evidence type="ECO:0000313" key="3">
    <source>
        <dbReference type="EMBL" id="MFC3514357.1"/>
    </source>
</evidence>
<accession>A0ABV7QN92</accession>
<evidence type="ECO:0000313" key="4">
    <source>
        <dbReference type="Proteomes" id="UP001595764"/>
    </source>
</evidence>
<dbReference type="SUPFAM" id="SSF47413">
    <property type="entry name" value="lambda repressor-like DNA-binding domains"/>
    <property type="match status" value="1"/>
</dbReference>
<dbReference type="RefSeq" id="WP_377896677.1">
    <property type="nucleotide sequence ID" value="NZ_JBHRWI010000039.1"/>
</dbReference>
<dbReference type="Gene3D" id="1.25.40.10">
    <property type="entry name" value="Tetratricopeptide repeat domain"/>
    <property type="match status" value="1"/>
</dbReference>
<dbReference type="Gene3D" id="1.10.260.40">
    <property type="entry name" value="lambda repressor-like DNA-binding domains"/>
    <property type="match status" value="1"/>
</dbReference>
<dbReference type="SUPFAM" id="SSF48452">
    <property type="entry name" value="TPR-like"/>
    <property type="match status" value="2"/>
</dbReference>
<dbReference type="Pfam" id="PF13424">
    <property type="entry name" value="TPR_12"/>
    <property type="match status" value="1"/>
</dbReference>
<dbReference type="Proteomes" id="UP001595764">
    <property type="component" value="Unassembled WGS sequence"/>
</dbReference>
<evidence type="ECO:0000256" key="1">
    <source>
        <dbReference type="PROSITE-ProRule" id="PRU00339"/>
    </source>
</evidence>
<dbReference type="PRINTS" id="PR00364">
    <property type="entry name" value="DISEASERSIST"/>
</dbReference>
<gene>
    <name evidence="3" type="ORF">ACFORO_29605</name>
</gene>
<dbReference type="CDD" id="cd00093">
    <property type="entry name" value="HTH_XRE"/>
    <property type="match status" value="1"/>
</dbReference>
<organism evidence="3 4">
    <name type="scientific">Amycolatopsis halotolerans</name>
    <dbReference type="NCBI Taxonomy" id="330083"/>
    <lineage>
        <taxon>Bacteria</taxon>
        <taxon>Bacillati</taxon>
        <taxon>Actinomycetota</taxon>
        <taxon>Actinomycetes</taxon>
        <taxon>Pseudonocardiales</taxon>
        <taxon>Pseudonocardiaceae</taxon>
        <taxon>Amycolatopsis</taxon>
    </lineage>
</organism>
<dbReference type="InterPro" id="IPR019734">
    <property type="entry name" value="TPR_rpt"/>
</dbReference>
<dbReference type="SUPFAM" id="SSF52540">
    <property type="entry name" value="P-loop containing nucleoside triphosphate hydrolases"/>
    <property type="match status" value="1"/>
</dbReference>
<proteinExistence type="predicted"/>
<reference evidence="4" key="1">
    <citation type="journal article" date="2019" name="Int. J. Syst. Evol. Microbiol.">
        <title>The Global Catalogue of Microorganisms (GCM) 10K type strain sequencing project: providing services to taxonomists for standard genome sequencing and annotation.</title>
        <authorList>
            <consortium name="The Broad Institute Genomics Platform"/>
            <consortium name="The Broad Institute Genome Sequencing Center for Infectious Disease"/>
            <person name="Wu L."/>
            <person name="Ma J."/>
        </authorList>
    </citation>
    <scope>NUCLEOTIDE SEQUENCE [LARGE SCALE GENOMIC DNA]</scope>
    <source>
        <strain evidence="4">CGMCC 4.7682</strain>
    </source>
</reference>
<evidence type="ECO:0000259" key="2">
    <source>
        <dbReference type="PROSITE" id="PS50943"/>
    </source>
</evidence>
<feature type="repeat" description="TPR" evidence="1">
    <location>
        <begin position="663"/>
        <end position="696"/>
    </location>
</feature>
<keyword evidence="1" id="KW-0802">TPR repeat</keyword>
<dbReference type="Gene3D" id="3.40.50.300">
    <property type="entry name" value="P-loop containing nucleotide triphosphate hydrolases"/>
    <property type="match status" value="1"/>
</dbReference>
<dbReference type="InterPro" id="IPR027417">
    <property type="entry name" value="P-loop_NTPase"/>
</dbReference>
<dbReference type="InterPro" id="IPR011990">
    <property type="entry name" value="TPR-like_helical_dom_sf"/>
</dbReference>
<feature type="domain" description="HTH cro/C1-type" evidence="2">
    <location>
        <begin position="9"/>
        <end position="64"/>
    </location>
</feature>
<protein>
    <submittedName>
        <fullName evidence="3">ATP-binding protein</fullName>
    </submittedName>
</protein>
<dbReference type="SMART" id="SM00028">
    <property type="entry name" value="TPR"/>
    <property type="match status" value="5"/>
</dbReference>
<feature type="repeat" description="TPR" evidence="1">
    <location>
        <begin position="703"/>
        <end position="736"/>
    </location>
</feature>
<dbReference type="PROSITE" id="PS50005">
    <property type="entry name" value="TPR"/>
    <property type="match status" value="2"/>
</dbReference>
<comment type="caution">
    <text evidence="3">The sequence shown here is derived from an EMBL/GenBank/DDBJ whole genome shotgun (WGS) entry which is preliminary data.</text>
</comment>
<name>A0ABV7QN92_9PSEU</name>
<keyword evidence="3" id="KW-0067">ATP-binding</keyword>
<dbReference type="EMBL" id="JBHRWI010000039">
    <property type="protein sequence ID" value="MFC3514357.1"/>
    <property type="molecule type" value="Genomic_DNA"/>
</dbReference>
<dbReference type="PANTHER" id="PTHR47691">
    <property type="entry name" value="REGULATOR-RELATED"/>
    <property type="match status" value="1"/>
</dbReference>
<dbReference type="Pfam" id="PF13560">
    <property type="entry name" value="HTH_31"/>
    <property type="match status" value="1"/>
</dbReference>
<keyword evidence="3" id="KW-0547">Nucleotide-binding</keyword>
<dbReference type="GO" id="GO:0005524">
    <property type="term" value="F:ATP binding"/>
    <property type="evidence" value="ECO:0007669"/>
    <property type="project" value="UniProtKB-KW"/>
</dbReference>
<dbReference type="PROSITE" id="PS50943">
    <property type="entry name" value="HTH_CROC1"/>
    <property type="match status" value="1"/>
</dbReference>
<dbReference type="InterPro" id="IPR001387">
    <property type="entry name" value="Cro/C1-type_HTH"/>
</dbReference>